<dbReference type="EMBL" id="JARBDR010000657">
    <property type="protein sequence ID" value="KAJ8308569.1"/>
    <property type="molecule type" value="Genomic_DNA"/>
</dbReference>
<evidence type="ECO:0000256" key="1">
    <source>
        <dbReference type="SAM" id="MobiDB-lite"/>
    </source>
</evidence>
<dbReference type="Proteomes" id="UP001217089">
    <property type="component" value="Unassembled WGS sequence"/>
</dbReference>
<reference evidence="2 3" key="1">
    <citation type="submission" date="2022-12" db="EMBL/GenBank/DDBJ databases">
        <title>Chromosome-level genome of Tegillarca granosa.</title>
        <authorList>
            <person name="Kim J."/>
        </authorList>
    </citation>
    <scope>NUCLEOTIDE SEQUENCE [LARGE SCALE GENOMIC DNA]</scope>
    <source>
        <strain evidence="2">Teg-2019</strain>
        <tissue evidence="2">Adductor muscle</tissue>
    </source>
</reference>
<feature type="region of interest" description="Disordered" evidence="1">
    <location>
        <begin position="1"/>
        <end position="24"/>
    </location>
</feature>
<dbReference type="CDD" id="cd21669">
    <property type="entry name" value="SMP_SF"/>
    <property type="match status" value="1"/>
</dbReference>
<protein>
    <submittedName>
        <fullName evidence="2">Uncharacterized protein</fullName>
    </submittedName>
</protein>
<keyword evidence="3" id="KW-1185">Reference proteome</keyword>
<organism evidence="2 3">
    <name type="scientific">Tegillarca granosa</name>
    <name type="common">Malaysian cockle</name>
    <name type="synonym">Anadara granosa</name>
    <dbReference type="NCBI Taxonomy" id="220873"/>
    <lineage>
        <taxon>Eukaryota</taxon>
        <taxon>Metazoa</taxon>
        <taxon>Spiralia</taxon>
        <taxon>Lophotrochozoa</taxon>
        <taxon>Mollusca</taxon>
        <taxon>Bivalvia</taxon>
        <taxon>Autobranchia</taxon>
        <taxon>Pteriomorphia</taxon>
        <taxon>Arcoida</taxon>
        <taxon>Arcoidea</taxon>
        <taxon>Arcidae</taxon>
        <taxon>Tegillarca</taxon>
    </lineage>
</organism>
<evidence type="ECO:0000313" key="2">
    <source>
        <dbReference type="EMBL" id="KAJ8308569.1"/>
    </source>
</evidence>
<name>A0ABQ9ETQ2_TEGGR</name>
<dbReference type="PANTHER" id="PTHR46980">
    <property type="entry name" value="TRICALBIN-1-RELATED"/>
    <property type="match status" value="1"/>
</dbReference>
<comment type="caution">
    <text evidence="2">The sequence shown here is derived from an EMBL/GenBank/DDBJ whole genome shotgun (WGS) entry which is preliminary data.</text>
</comment>
<proteinExistence type="predicted"/>
<accession>A0ABQ9ETQ2</accession>
<dbReference type="InterPro" id="IPR052455">
    <property type="entry name" value="Tricalbin_domain"/>
</dbReference>
<gene>
    <name evidence="2" type="ORF">KUTeg_013443</name>
</gene>
<dbReference type="PANTHER" id="PTHR46980:SF2">
    <property type="entry name" value="TRICALBIN-1-RELATED"/>
    <property type="match status" value="1"/>
</dbReference>
<evidence type="ECO:0000313" key="3">
    <source>
        <dbReference type="Proteomes" id="UP001217089"/>
    </source>
</evidence>
<sequence length="223" mass="24730">MSSDKASKSGESGPDGTKPGVTRKRGTTLDQIMTVWVFNSETIEDLVKKRIDERLTIVKTPVVDNIELVTFTFGDYTPTIKHINAFEYADGIPGGRKQISWTNINKPPVGLDKLTSYQIVIEMDVASVCEDFKMIFRSTIGSGKASLSFDAAVEDLSISGTLQVVLHMSMDTPFPHISKASISFTQLPNVWFNVRILKSLHLMEVPIVKSWIHTHVMEGITKG</sequence>